<reference evidence="1 2" key="1">
    <citation type="submission" date="2019-07" db="EMBL/GenBank/DDBJ databases">
        <title>Draft genome assembly of a fouling barnacle, Amphibalanus amphitrite (Darwin, 1854): The first reference genome for Thecostraca.</title>
        <authorList>
            <person name="Kim W."/>
        </authorList>
    </citation>
    <scope>NUCLEOTIDE SEQUENCE [LARGE SCALE GENOMIC DNA]</scope>
    <source>
        <strain evidence="1">SNU_AA5</strain>
        <tissue evidence="1">Soma without cirri and trophi</tissue>
    </source>
</reference>
<evidence type="ECO:0000313" key="2">
    <source>
        <dbReference type="Proteomes" id="UP000440578"/>
    </source>
</evidence>
<proteinExistence type="predicted"/>
<dbReference type="EMBL" id="VIIS01000509">
    <property type="protein sequence ID" value="KAF0308165.1"/>
    <property type="molecule type" value="Genomic_DNA"/>
</dbReference>
<dbReference type="Gene3D" id="3.60.10.10">
    <property type="entry name" value="Endonuclease/exonuclease/phosphatase"/>
    <property type="match status" value="1"/>
</dbReference>
<dbReference type="AlphaFoldDB" id="A0A6A4WMV8"/>
<dbReference type="Proteomes" id="UP000440578">
    <property type="component" value="Unassembled WGS sequence"/>
</dbReference>
<gene>
    <name evidence="1" type="ORF">FJT64_020580</name>
</gene>
<comment type="caution">
    <text evidence="1">The sequence shown here is derived from an EMBL/GenBank/DDBJ whole genome shotgun (WGS) entry which is preliminary data.</text>
</comment>
<accession>A0A6A4WMV8</accession>
<sequence>MTSGLQHLEGQLRAALCTTKPVYLLGDININILDTDSSPVHHYHTMLHELNMTQLVKRPTHLHPTPAALDHVITDQCSSAPETEVLPDAISDHQPVVVSAASACPLGGASRAAGVAPTGTPSVSASWSLTGVV</sequence>
<evidence type="ECO:0000313" key="1">
    <source>
        <dbReference type="EMBL" id="KAF0308165.1"/>
    </source>
</evidence>
<dbReference type="SUPFAM" id="SSF56219">
    <property type="entry name" value="DNase I-like"/>
    <property type="match status" value="1"/>
</dbReference>
<keyword evidence="2" id="KW-1185">Reference proteome</keyword>
<evidence type="ECO:0008006" key="3">
    <source>
        <dbReference type="Google" id="ProtNLM"/>
    </source>
</evidence>
<protein>
    <recommendedName>
        <fullName evidence="3">Endonuclease/exonuclease/phosphatase domain-containing protein</fullName>
    </recommendedName>
</protein>
<dbReference type="InterPro" id="IPR036691">
    <property type="entry name" value="Endo/exonu/phosph_ase_sf"/>
</dbReference>
<name>A0A6A4WMV8_AMPAM</name>
<organism evidence="1 2">
    <name type="scientific">Amphibalanus amphitrite</name>
    <name type="common">Striped barnacle</name>
    <name type="synonym">Balanus amphitrite</name>
    <dbReference type="NCBI Taxonomy" id="1232801"/>
    <lineage>
        <taxon>Eukaryota</taxon>
        <taxon>Metazoa</taxon>
        <taxon>Ecdysozoa</taxon>
        <taxon>Arthropoda</taxon>
        <taxon>Crustacea</taxon>
        <taxon>Multicrustacea</taxon>
        <taxon>Cirripedia</taxon>
        <taxon>Thoracica</taxon>
        <taxon>Thoracicalcarea</taxon>
        <taxon>Balanomorpha</taxon>
        <taxon>Balanoidea</taxon>
        <taxon>Balanidae</taxon>
        <taxon>Amphibalaninae</taxon>
        <taxon>Amphibalanus</taxon>
    </lineage>
</organism>